<evidence type="ECO:0000313" key="9">
    <source>
        <dbReference type="Proteomes" id="UP000824176"/>
    </source>
</evidence>
<evidence type="ECO:0000256" key="5">
    <source>
        <dbReference type="HAMAP-Rule" id="MF_02033"/>
    </source>
</evidence>
<evidence type="ECO:0000313" key="8">
    <source>
        <dbReference type="EMBL" id="HIZ89932.1"/>
    </source>
</evidence>
<dbReference type="GO" id="GO:0032153">
    <property type="term" value="C:cell division site"/>
    <property type="evidence" value="ECO:0007669"/>
    <property type="project" value="UniProtKB-UniRule"/>
</dbReference>
<dbReference type="InterPro" id="IPR020823">
    <property type="entry name" value="Cell_div_FtsA"/>
</dbReference>
<keyword evidence="1 5" id="KW-1003">Cell membrane</keyword>
<accession>A0A9D2KCK5</accession>
<feature type="domain" description="SHS2" evidence="7">
    <location>
        <begin position="8"/>
        <end position="194"/>
    </location>
</feature>
<dbReference type="SUPFAM" id="SSF53067">
    <property type="entry name" value="Actin-like ATPase domain"/>
    <property type="match status" value="2"/>
</dbReference>
<dbReference type="Gene3D" id="3.30.420.40">
    <property type="match status" value="1"/>
</dbReference>
<dbReference type="Pfam" id="PF02491">
    <property type="entry name" value="SHS2_FTSA"/>
    <property type="match status" value="1"/>
</dbReference>
<dbReference type="Pfam" id="PF14450">
    <property type="entry name" value="FtsA"/>
    <property type="match status" value="2"/>
</dbReference>
<evidence type="ECO:0000256" key="3">
    <source>
        <dbReference type="ARBA" id="ARBA00023136"/>
    </source>
</evidence>
<dbReference type="InterPro" id="IPR043129">
    <property type="entry name" value="ATPase_NBD"/>
</dbReference>
<keyword evidence="4 5" id="KW-0131">Cell cycle</keyword>
<name>A0A9D2KCK5_9BACT</name>
<dbReference type="GO" id="GO:0009898">
    <property type="term" value="C:cytoplasmic side of plasma membrane"/>
    <property type="evidence" value="ECO:0007669"/>
    <property type="project" value="UniProtKB-UniRule"/>
</dbReference>
<dbReference type="GO" id="GO:0043093">
    <property type="term" value="P:FtsZ-dependent cytokinesis"/>
    <property type="evidence" value="ECO:0007669"/>
    <property type="project" value="UniProtKB-UniRule"/>
</dbReference>
<keyword evidence="3 5" id="KW-0472">Membrane</keyword>
<comment type="caution">
    <text evidence="8">The sequence shown here is derived from an EMBL/GenBank/DDBJ whole genome shotgun (WGS) entry which is preliminary data.</text>
</comment>
<dbReference type="CDD" id="cd24048">
    <property type="entry name" value="ASKHA_NBD_FtsA"/>
    <property type="match status" value="1"/>
</dbReference>
<dbReference type="Proteomes" id="UP000824176">
    <property type="component" value="Unassembled WGS sequence"/>
</dbReference>
<dbReference type="InterPro" id="IPR050696">
    <property type="entry name" value="FtsA/MreB"/>
</dbReference>
<evidence type="ECO:0000256" key="4">
    <source>
        <dbReference type="ARBA" id="ARBA00023306"/>
    </source>
</evidence>
<evidence type="ECO:0000256" key="1">
    <source>
        <dbReference type="ARBA" id="ARBA00022475"/>
    </source>
</evidence>
<protein>
    <recommendedName>
        <fullName evidence="5 6">Cell division protein FtsA</fullName>
    </recommendedName>
</protein>
<evidence type="ECO:0000256" key="2">
    <source>
        <dbReference type="ARBA" id="ARBA00022618"/>
    </source>
</evidence>
<comment type="subcellular location">
    <subcellularLocation>
        <location evidence="5">Cell membrane</location>
        <topology evidence="5">Peripheral membrane protein</topology>
        <orientation evidence="5">Cytoplasmic side</orientation>
    </subcellularLocation>
    <text evidence="5">Localizes to the Z ring in an FtsZ-dependent manner. Targeted to the membrane through a conserved C-terminal amphipathic helix.</text>
</comment>
<dbReference type="Gene3D" id="3.30.1490.110">
    <property type="match status" value="1"/>
</dbReference>
<evidence type="ECO:0000259" key="7">
    <source>
        <dbReference type="SMART" id="SM00842"/>
    </source>
</evidence>
<dbReference type="PANTHER" id="PTHR32432:SF4">
    <property type="entry name" value="CELL DIVISION PROTEIN FTSA"/>
    <property type="match status" value="1"/>
</dbReference>
<organism evidence="8 9">
    <name type="scientific">Candidatus Mucispirillum faecigallinarum</name>
    <dbReference type="NCBI Taxonomy" id="2838699"/>
    <lineage>
        <taxon>Bacteria</taxon>
        <taxon>Pseudomonadati</taxon>
        <taxon>Deferribacterota</taxon>
        <taxon>Deferribacteres</taxon>
        <taxon>Deferribacterales</taxon>
        <taxon>Mucispirillaceae</taxon>
        <taxon>Mucispirillum</taxon>
    </lineage>
</organism>
<dbReference type="HAMAP" id="MF_02033">
    <property type="entry name" value="FtsA"/>
    <property type="match status" value="1"/>
</dbReference>
<comment type="function">
    <text evidence="5 6">Cell division protein that is involved in the assembly of the Z ring. May serve as a membrane anchor for the Z ring.</text>
</comment>
<dbReference type="PIRSF" id="PIRSF003101">
    <property type="entry name" value="FtsA"/>
    <property type="match status" value="1"/>
</dbReference>
<proteinExistence type="inferred from homology"/>
<dbReference type="AlphaFoldDB" id="A0A9D2KCK5"/>
<sequence>MPHKDNIYVGLDIGTTKICTVVARQNAEGGIDIIGLGSAPSTGIRKGVVVNIDSTVKAIKDSIAMAERMSGVTVKSVCAGIAGGHIESFNSKGVVAVKSGEVTASDVARVIESASARNIPVGYEVLHILPQQFILDGQDEIKDPIGMSGVRLEVEVHIVTGAVSSAANITKSCSKAGIAVEDIFLEQLASSEAVLTDEEREIGVCLIDGGGGTTDMAVFNKGACYHTAVLQIGGNNFTRDLTSGLSTSEAEAEKIKVTEGCVLTDLVGPDEVISVPSVGGRPPRTISKSVMAQILQLRAEEICELFLGELKNKKLIDMLAAGVVMTGGMSNFKGMEELASHVLGLSVRVGHPVNIGGLSDQVNNPIYATAVGLAKLHAKKGHSQNLITADSNSNEEGVFKKVGDRMKDWLKEFF</sequence>
<keyword evidence="2 5" id="KW-0132">Cell division</keyword>
<dbReference type="EMBL" id="DXAQ01000125">
    <property type="protein sequence ID" value="HIZ89932.1"/>
    <property type="molecule type" value="Genomic_DNA"/>
</dbReference>
<comment type="similarity">
    <text evidence="5 6">Belongs to the FtsA/MreB family.</text>
</comment>
<dbReference type="NCBIfam" id="TIGR01174">
    <property type="entry name" value="ftsA"/>
    <property type="match status" value="1"/>
</dbReference>
<dbReference type="SMART" id="SM00842">
    <property type="entry name" value="FtsA"/>
    <property type="match status" value="1"/>
</dbReference>
<comment type="subunit">
    <text evidence="5">Self-interacts. Interacts with FtsZ.</text>
</comment>
<gene>
    <name evidence="5 8" type="primary">ftsA</name>
    <name evidence="8" type="ORF">H9804_08290</name>
</gene>
<reference evidence="8" key="2">
    <citation type="submission" date="2021-04" db="EMBL/GenBank/DDBJ databases">
        <authorList>
            <person name="Gilroy R."/>
        </authorList>
    </citation>
    <scope>NUCLEOTIDE SEQUENCE</scope>
    <source>
        <strain evidence="8">ChiW4-1371</strain>
    </source>
</reference>
<dbReference type="InterPro" id="IPR003494">
    <property type="entry name" value="SHS2_FtsA"/>
</dbReference>
<dbReference type="PANTHER" id="PTHR32432">
    <property type="entry name" value="CELL DIVISION PROTEIN FTSA-RELATED"/>
    <property type="match status" value="1"/>
</dbReference>
<evidence type="ECO:0000256" key="6">
    <source>
        <dbReference type="PIRNR" id="PIRNR003101"/>
    </source>
</evidence>
<reference evidence="8" key="1">
    <citation type="journal article" date="2021" name="PeerJ">
        <title>Extensive microbial diversity within the chicken gut microbiome revealed by metagenomics and culture.</title>
        <authorList>
            <person name="Gilroy R."/>
            <person name="Ravi A."/>
            <person name="Getino M."/>
            <person name="Pursley I."/>
            <person name="Horton D.L."/>
            <person name="Alikhan N.F."/>
            <person name="Baker D."/>
            <person name="Gharbi K."/>
            <person name="Hall N."/>
            <person name="Watson M."/>
            <person name="Adriaenssens E.M."/>
            <person name="Foster-Nyarko E."/>
            <person name="Jarju S."/>
            <person name="Secka A."/>
            <person name="Antonio M."/>
            <person name="Oren A."/>
            <person name="Chaudhuri R.R."/>
            <person name="La Ragione R."/>
            <person name="Hildebrand F."/>
            <person name="Pallen M.J."/>
        </authorList>
    </citation>
    <scope>NUCLEOTIDE SEQUENCE</scope>
    <source>
        <strain evidence="8">ChiW4-1371</strain>
    </source>
</reference>